<gene>
    <name evidence="2" type="primary">ku</name>
    <name evidence="4" type="ORF">J7I42_17850</name>
</gene>
<name>A0ABS3YW47_9BACT</name>
<dbReference type="Pfam" id="PF02735">
    <property type="entry name" value="Ku"/>
    <property type="match status" value="1"/>
</dbReference>
<keyword evidence="5" id="KW-1185">Reference proteome</keyword>
<proteinExistence type="inferred from homology"/>
<sequence length="259" mass="29399">MRSMWKGSIGFGLVNIPVRMYVAADESDISFVQLDKKTHGRVKYKKVSEVSGKELFQEDIVKAYQMGEEYVIVEEADFEKAAPEKIDHLEITQFIEEKEIDAVYYEKPYYLEPDKMGAKAYVLLRDALKKEGKAALGPLVYHNKEWICLIKPLRNVLVLHRLRFSNEIRSEAGLDVPDTPVKADELKMASMLIAQLTKPFKPDEYTDTYSEKLLQVIEAKAKGKVTGKPLKVVHNATTTDLMEKLKASLKSKPATKKAS</sequence>
<comment type="function">
    <text evidence="2">With LigD forms a non-homologous end joining (NHEJ) DNA repair enzyme, which repairs dsDNA breaks with reduced fidelity. Binds linear dsDNA with 5'- and 3'- overhangs but not closed circular dsDNA nor ssDNA. Recruits and stimulates the ligase activity of LigD.</text>
</comment>
<comment type="subunit">
    <text evidence="2">Homodimer. Interacts with LigD.</text>
</comment>
<accession>A0ABS3YW47</accession>
<dbReference type="PANTHER" id="PTHR41251:SF1">
    <property type="entry name" value="NON-HOMOLOGOUS END JOINING PROTEIN KU"/>
    <property type="match status" value="1"/>
</dbReference>
<dbReference type="PIRSF" id="PIRSF006493">
    <property type="entry name" value="Prok_Ku"/>
    <property type="match status" value="1"/>
</dbReference>
<dbReference type="PANTHER" id="PTHR41251">
    <property type="entry name" value="NON-HOMOLOGOUS END JOINING PROTEIN KU"/>
    <property type="match status" value="1"/>
</dbReference>
<dbReference type="InterPro" id="IPR016194">
    <property type="entry name" value="SPOC-like_C_dom_sf"/>
</dbReference>
<evidence type="ECO:0000259" key="3">
    <source>
        <dbReference type="SMART" id="SM00559"/>
    </source>
</evidence>
<keyword evidence="2" id="KW-0234">DNA repair</keyword>
<dbReference type="HAMAP" id="MF_01875">
    <property type="entry name" value="Prokaryotic_Ku"/>
    <property type="match status" value="1"/>
</dbReference>
<dbReference type="EMBL" id="JAGHKO010000004">
    <property type="protein sequence ID" value="MBO9202154.1"/>
    <property type="molecule type" value="Genomic_DNA"/>
</dbReference>
<comment type="caution">
    <text evidence="4">The sequence shown here is derived from an EMBL/GenBank/DDBJ whole genome shotgun (WGS) entry which is preliminary data.</text>
</comment>
<dbReference type="SUPFAM" id="SSF100939">
    <property type="entry name" value="SPOC domain-like"/>
    <property type="match status" value="1"/>
</dbReference>
<dbReference type="NCBIfam" id="TIGR02772">
    <property type="entry name" value="Ku_bact"/>
    <property type="match status" value="1"/>
</dbReference>
<evidence type="ECO:0000256" key="1">
    <source>
        <dbReference type="ARBA" id="ARBA00023125"/>
    </source>
</evidence>
<dbReference type="RefSeq" id="WP_209140204.1">
    <property type="nucleotide sequence ID" value="NZ_JAGHKO010000004.1"/>
</dbReference>
<keyword evidence="1 2" id="KW-0238">DNA-binding</keyword>
<feature type="domain" description="Ku" evidence="3">
    <location>
        <begin position="52"/>
        <end position="179"/>
    </location>
</feature>
<dbReference type="InterPro" id="IPR006164">
    <property type="entry name" value="DNA_bd_Ku70/Ku80"/>
</dbReference>
<organism evidence="4 5">
    <name type="scientific">Niastella soli</name>
    <dbReference type="NCBI Taxonomy" id="2821487"/>
    <lineage>
        <taxon>Bacteria</taxon>
        <taxon>Pseudomonadati</taxon>
        <taxon>Bacteroidota</taxon>
        <taxon>Chitinophagia</taxon>
        <taxon>Chitinophagales</taxon>
        <taxon>Chitinophagaceae</taxon>
        <taxon>Niastella</taxon>
    </lineage>
</organism>
<dbReference type="SMART" id="SM00559">
    <property type="entry name" value="Ku78"/>
    <property type="match status" value="1"/>
</dbReference>
<protein>
    <recommendedName>
        <fullName evidence="2">Non-homologous end joining protein Ku</fullName>
    </recommendedName>
</protein>
<evidence type="ECO:0000313" key="5">
    <source>
        <dbReference type="Proteomes" id="UP000677244"/>
    </source>
</evidence>
<keyword evidence="2" id="KW-0227">DNA damage</keyword>
<reference evidence="4 5" key="1">
    <citation type="submission" date="2021-03" db="EMBL/GenBank/DDBJ databases">
        <title>Assistant Professor.</title>
        <authorList>
            <person name="Huq M.A."/>
        </authorList>
    </citation>
    <scope>NUCLEOTIDE SEQUENCE [LARGE SCALE GENOMIC DNA]</scope>
    <source>
        <strain evidence="4 5">MAH-29</strain>
    </source>
</reference>
<comment type="similarity">
    <text evidence="2">Belongs to the prokaryotic Ku family.</text>
</comment>
<dbReference type="Proteomes" id="UP000677244">
    <property type="component" value="Unassembled WGS sequence"/>
</dbReference>
<evidence type="ECO:0000313" key="4">
    <source>
        <dbReference type="EMBL" id="MBO9202154.1"/>
    </source>
</evidence>
<evidence type="ECO:0000256" key="2">
    <source>
        <dbReference type="HAMAP-Rule" id="MF_01875"/>
    </source>
</evidence>
<dbReference type="InterPro" id="IPR009187">
    <property type="entry name" value="Prok_Ku"/>
</dbReference>
<dbReference type="Gene3D" id="2.40.290.10">
    <property type="match status" value="1"/>
</dbReference>
<keyword evidence="2" id="KW-0233">DNA recombination</keyword>